<keyword evidence="1" id="KW-1133">Transmembrane helix</keyword>
<accession>A0A0M7GN58</accession>
<dbReference type="eggNOG" id="ENOG5031H82">
    <property type="taxonomic scope" value="Bacteria"/>
</dbReference>
<name>A0A0D6IGU1_ALCXX</name>
<protein>
    <submittedName>
        <fullName evidence="2">DUF5993 family protein</fullName>
    </submittedName>
</protein>
<keyword evidence="1" id="KW-0812">Transmembrane</keyword>
<dbReference type="Pfam" id="PF19455">
    <property type="entry name" value="DUF5993"/>
    <property type="match status" value="1"/>
</dbReference>
<dbReference type="EMBL" id="JAPZVI010000017">
    <property type="protein sequence ID" value="MCZ8403660.1"/>
    <property type="molecule type" value="Genomic_DNA"/>
</dbReference>
<organism evidence="2 3">
    <name type="scientific">Alcaligenes xylosoxydans xylosoxydans</name>
    <name type="common">Achromobacter xylosoxidans</name>
    <dbReference type="NCBI Taxonomy" id="85698"/>
    <lineage>
        <taxon>Bacteria</taxon>
        <taxon>Pseudomonadati</taxon>
        <taxon>Pseudomonadota</taxon>
        <taxon>Betaproteobacteria</taxon>
        <taxon>Burkholderiales</taxon>
        <taxon>Alcaligenaceae</taxon>
        <taxon>Achromobacter</taxon>
    </lineage>
</organism>
<evidence type="ECO:0000256" key="1">
    <source>
        <dbReference type="SAM" id="Phobius"/>
    </source>
</evidence>
<dbReference type="KEGG" id="axx:ERS451415_04908"/>
<evidence type="ECO:0000313" key="2">
    <source>
        <dbReference type="EMBL" id="MCZ8403660.1"/>
    </source>
</evidence>
<dbReference type="AlphaFoldDB" id="A0A0D6IGU1"/>
<accession>A0A0D6IGU1</accession>
<dbReference type="GeneID" id="75278744"/>
<comment type="caution">
    <text evidence="2">The sequence shown here is derived from an EMBL/GenBank/DDBJ whole genome shotgun (WGS) entry which is preliminary data.</text>
</comment>
<gene>
    <name evidence="2" type="ORF">O9570_19555</name>
</gene>
<keyword evidence="1" id="KW-0472">Membrane</keyword>
<sequence length="52" mass="5870">MIMMLPFLTGLVAVWFGLLGKRRPCVAFWLITLAVFAAWCQFHMTSPLALSL</sequence>
<reference evidence="2" key="1">
    <citation type="submission" date="2022-12" db="EMBL/GenBank/DDBJ databases">
        <authorList>
            <person name="Voronina O.L."/>
            <person name="Kunda M.S."/>
            <person name="Ryzhova N."/>
            <person name="Aksenova E.I."/>
        </authorList>
    </citation>
    <scope>NUCLEOTIDE SEQUENCE</scope>
    <source>
        <strain evidence="2">SCCH136:Ach223948</strain>
    </source>
</reference>
<proteinExistence type="predicted"/>
<evidence type="ECO:0000313" key="3">
    <source>
        <dbReference type="Proteomes" id="UP001141992"/>
    </source>
</evidence>
<feature type="transmembrane region" description="Helical" evidence="1">
    <location>
        <begin position="30"/>
        <end position="50"/>
    </location>
</feature>
<dbReference type="InterPro" id="IPR046035">
    <property type="entry name" value="DUF5993"/>
</dbReference>
<dbReference type="Proteomes" id="UP001141992">
    <property type="component" value="Unassembled WGS sequence"/>
</dbReference>
<dbReference type="RefSeq" id="WP_006385555.1">
    <property type="nucleotide sequence ID" value="NZ_AP028040.1"/>
</dbReference>